<reference evidence="3" key="1">
    <citation type="submission" date="2016-12" db="EMBL/GenBank/DDBJ databases">
        <title>Comparative genomics of four Isosphaeraceae planctomycetes: a common pool of plasmids and glycoside hydrolase genes.</title>
        <authorList>
            <person name="Ivanova A."/>
        </authorList>
    </citation>
    <scope>NUCLEOTIDE SEQUENCE [LARGE SCALE GENOMIC DNA]</scope>
    <source>
        <strain evidence="3">PX4</strain>
    </source>
</reference>
<dbReference type="AlphaFoldDB" id="A0A1U7CJH9"/>
<dbReference type="Proteomes" id="UP000186309">
    <property type="component" value="Chromosome"/>
</dbReference>
<dbReference type="KEGG" id="pbor:BSF38_00480"/>
<dbReference type="EMBL" id="CP019082">
    <property type="protein sequence ID" value="APW59066.1"/>
    <property type="molecule type" value="Genomic_DNA"/>
</dbReference>
<evidence type="ECO:0000313" key="3">
    <source>
        <dbReference type="Proteomes" id="UP000186309"/>
    </source>
</evidence>
<sequence length="307" mass="33245">MLNWGRLPILRTEAAACRVGRRLAARTGLPGRGRRFRTRPSLGLRPEHSHGSRAGGQQEPGAEPTSGRDQANLPEQVVQSLLISYENPEVGQANCEAQTLRPPRIPIVTTTVRLATSTTTPTARRLGVHSDAHRIVGFGMRRYMFRGLLRKPARTMNTRASSGIELGCRQYVARRDEKGGGSWDGEWYSWRRPGWRCFSLSHRRLLFWPVAAVAADAAAVVVECAVAAAWAADFEAEWAAADSEVECPAAWAADFEAECPAGSEVGCPAEWAAGSEVECPAGSEGECPAEWWAEECAVECLAASTGG</sequence>
<feature type="region of interest" description="Disordered" evidence="1">
    <location>
        <begin position="28"/>
        <end position="70"/>
    </location>
</feature>
<evidence type="ECO:0000256" key="1">
    <source>
        <dbReference type="SAM" id="MobiDB-lite"/>
    </source>
</evidence>
<evidence type="ECO:0000313" key="2">
    <source>
        <dbReference type="EMBL" id="APW59066.1"/>
    </source>
</evidence>
<keyword evidence="3" id="KW-1185">Reference proteome</keyword>
<gene>
    <name evidence="2" type="ORF">BSF38_00480</name>
</gene>
<protein>
    <submittedName>
        <fullName evidence="2">Uncharacterized protein</fullName>
    </submittedName>
</protein>
<organism evidence="2 3">
    <name type="scientific">Paludisphaera borealis</name>
    <dbReference type="NCBI Taxonomy" id="1387353"/>
    <lineage>
        <taxon>Bacteria</taxon>
        <taxon>Pseudomonadati</taxon>
        <taxon>Planctomycetota</taxon>
        <taxon>Planctomycetia</taxon>
        <taxon>Isosphaerales</taxon>
        <taxon>Isosphaeraceae</taxon>
        <taxon>Paludisphaera</taxon>
    </lineage>
</organism>
<accession>A0A1U7CJH9</accession>
<proteinExistence type="predicted"/>
<name>A0A1U7CJH9_9BACT</name>